<sequence length="58" mass="7243">MFTRMVCNTHLTIDNFIRNTVRLISFYRKEYIIFTFSLWKIRVYKNFPLSFKFLLNKI</sequence>
<protein>
    <submittedName>
        <fullName evidence="1">Uncharacterized protein</fullName>
    </submittedName>
</protein>
<keyword evidence="2" id="KW-1185">Reference proteome</keyword>
<reference evidence="1" key="1">
    <citation type="journal article" date="2017" name="Nature">
        <title>The sunflower genome provides insights into oil metabolism, flowering and Asterid evolution.</title>
        <authorList>
            <person name="Badouin H."/>
            <person name="Gouzy J."/>
            <person name="Grassa C.J."/>
            <person name="Murat F."/>
            <person name="Staton S.E."/>
            <person name="Cottret L."/>
            <person name="Lelandais-Briere C."/>
            <person name="Owens G.L."/>
            <person name="Carrere S."/>
            <person name="Mayjonade B."/>
            <person name="Legrand L."/>
            <person name="Gill N."/>
            <person name="Kane N.C."/>
            <person name="Bowers J.E."/>
            <person name="Hubner S."/>
            <person name="Bellec A."/>
            <person name="Berard A."/>
            <person name="Berges H."/>
            <person name="Blanchet N."/>
            <person name="Boniface M.C."/>
            <person name="Brunel D."/>
            <person name="Catrice O."/>
            <person name="Chaidir N."/>
            <person name="Claudel C."/>
            <person name="Donnadieu C."/>
            <person name="Faraut T."/>
            <person name="Fievet G."/>
            <person name="Helmstetter N."/>
            <person name="King M."/>
            <person name="Knapp S.J."/>
            <person name="Lai Z."/>
            <person name="Le Paslier M.C."/>
            <person name="Lippi Y."/>
            <person name="Lorenzon L."/>
            <person name="Mandel J.R."/>
            <person name="Marage G."/>
            <person name="Marchand G."/>
            <person name="Marquand E."/>
            <person name="Bret-Mestries E."/>
            <person name="Morien E."/>
            <person name="Nambeesan S."/>
            <person name="Nguyen T."/>
            <person name="Pegot-Espagnet P."/>
            <person name="Pouilly N."/>
            <person name="Raftis F."/>
            <person name="Sallet E."/>
            <person name="Schiex T."/>
            <person name="Thomas J."/>
            <person name="Vandecasteele C."/>
            <person name="Vares D."/>
            <person name="Vear F."/>
            <person name="Vautrin S."/>
            <person name="Crespi M."/>
            <person name="Mangin B."/>
            <person name="Burke J.M."/>
            <person name="Salse J."/>
            <person name="Munos S."/>
            <person name="Vincourt P."/>
            <person name="Rieseberg L.H."/>
            <person name="Langlade N.B."/>
        </authorList>
    </citation>
    <scope>NUCLEOTIDE SEQUENCE</scope>
    <source>
        <tissue evidence="1">Leaves</tissue>
    </source>
</reference>
<comment type="caution">
    <text evidence="1">The sequence shown here is derived from an EMBL/GenBank/DDBJ whole genome shotgun (WGS) entry which is preliminary data.</text>
</comment>
<reference evidence="1" key="2">
    <citation type="submission" date="2020-06" db="EMBL/GenBank/DDBJ databases">
        <title>Helianthus annuus Genome sequencing and assembly Release 2.</title>
        <authorList>
            <person name="Gouzy J."/>
            <person name="Langlade N."/>
            <person name="Munos S."/>
        </authorList>
    </citation>
    <scope>NUCLEOTIDE SEQUENCE</scope>
    <source>
        <tissue evidence="1">Leaves</tissue>
    </source>
</reference>
<gene>
    <name evidence="1" type="ORF">HanXRQr2_Chr10g0427031</name>
</gene>
<dbReference type="Gramene" id="mRNA:HanXRQr2_Chr10g0427031">
    <property type="protein sequence ID" value="CDS:HanXRQr2_Chr10g0427031.1"/>
    <property type="gene ID" value="HanXRQr2_Chr10g0427031"/>
</dbReference>
<name>A0A9K3N2Y0_HELAN</name>
<dbReference type="Proteomes" id="UP000215914">
    <property type="component" value="Unassembled WGS sequence"/>
</dbReference>
<evidence type="ECO:0000313" key="1">
    <source>
        <dbReference type="EMBL" id="KAF5785301.1"/>
    </source>
</evidence>
<dbReference type="AlphaFoldDB" id="A0A9K3N2Y0"/>
<organism evidence="1 2">
    <name type="scientific">Helianthus annuus</name>
    <name type="common">Common sunflower</name>
    <dbReference type="NCBI Taxonomy" id="4232"/>
    <lineage>
        <taxon>Eukaryota</taxon>
        <taxon>Viridiplantae</taxon>
        <taxon>Streptophyta</taxon>
        <taxon>Embryophyta</taxon>
        <taxon>Tracheophyta</taxon>
        <taxon>Spermatophyta</taxon>
        <taxon>Magnoliopsida</taxon>
        <taxon>eudicotyledons</taxon>
        <taxon>Gunneridae</taxon>
        <taxon>Pentapetalae</taxon>
        <taxon>asterids</taxon>
        <taxon>campanulids</taxon>
        <taxon>Asterales</taxon>
        <taxon>Asteraceae</taxon>
        <taxon>Asteroideae</taxon>
        <taxon>Heliantheae alliance</taxon>
        <taxon>Heliantheae</taxon>
        <taxon>Helianthus</taxon>
    </lineage>
</organism>
<accession>A0A9K3N2Y0</accession>
<evidence type="ECO:0000313" key="2">
    <source>
        <dbReference type="Proteomes" id="UP000215914"/>
    </source>
</evidence>
<dbReference type="EMBL" id="MNCJ02000325">
    <property type="protein sequence ID" value="KAF5785301.1"/>
    <property type="molecule type" value="Genomic_DNA"/>
</dbReference>
<proteinExistence type="predicted"/>